<name>A0A6S6TI04_9GAMM</name>
<accession>A0A6S6TI04</accession>
<dbReference type="AlphaFoldDB" id="A0A6S6TI04"/>
<protein>
    <submittedName>
        <fullName evidence="1">Uncharacterized protein</fullName>
    </submittedName>
</protein>
<proteinExistence type="predicted"/>
<dbReference type="EMBL" id="CACVAY010000099">
    <property type="protein sequence ID" value="CAA6820512.1"/>
    <property type="molecule type" value="Genomic_DNA"/>
</dbReference>
<gene>
    <name evidence="1" type="ORF">HELGO_WM19365</name>
</gene>
<reference evidence="1" key="1">
    <citation type="submission" date="2020-01" db="EMBL/GenBank/DDBJ databases">
        <authorList>
            <person name="Meier V. D."/>
            <person name="Meier V D."/>
        </authorList>
    </citation>
    <scope>NUCLEOTIDE SEQUENCE</scope>
    <source>
        <strain evidence="1">HLG_WM_MAG_07</strain>
    </source>
</reference>
<sequence length="149" mass="16916">MKKTDIQRIRLDILSDKKSALSILMDKDGMLKRQGNGSLPIDETEIIGHVDAEYFANIVELVDEDVMPFANLYDHPNKAGTPLTVSAAFMDTHDGVKRFEFRLGTETTDIGDLFPFFDRFISQVVHMTQAWYDQEKARQESSDSTPCKP</sequence>
<organism evidence="1">
    <name type="scientific">uncultured Thiotrichaceae bacterium</name>
    <dbReference type="NCBI Taxonomy" id="298394"/>
    <lineage>
        <taxon>Bacteria</taxon>
        <taxon>Pseudomonadati</taxon>
        <taxon>Pseudomonadota</taxon>
        <taxon>Gammaproteobacteria</taxon>
        <taxon>Thiotrichales</taxon>
        <taxon>Thiotrichaceae</taxon>
        <taxon>environmental samples</taxon>
    </lineage>
</organism>
<evidence type="ECO:0000313" key="1">
    <source>
        <dbReference type="EMBL" id="CAA6820512.1"/>
    </source>
</evidence>